<reference evidence="19 20" key="1">
    <citation type="submission" date="2017-01" db="EMBL/GenBank/DDBJ databases">
        <authorList>
            <person name="Mah S.A."/>
            <person name="Swanson W.J."/>
            <person name="Moy G.W."/>
            <person name="Vacquier V.D."/>
        </authorList>
    </citation>
    <scope>NUCLEOTIDE SEQUENCE [LARGE SCALE GENOMIC DNA]</scope>
    <source>
        <strain evidence="19 20">DSM 11589</strain>
    </source>
</reference>
<dbReference type="SUPFAM" id="SSF47226">
    <property type="entry name" value="Histidine-containing phosphotransfer domain, HPT domain"/>
    <property type="match status" value="1"/>
</dbReference>
<dbReference type="SUPFAM" id="SSF55874">
    <property type="entry name" value="ATPase domain of HSP90 chaperone/DNA topoisomerase II/histidine kinase"/>
    <property type="match status" value="1"/>
</dbReference>
<dbReference type="FunFam" id="3.30.565.10:FF:000010">
    <property type="entry name" value="Sensor histidine kinase RcsC"/>
    <property type="match status" value="1"/>
</dbReference>
<evidence type="ECO:0000313" key="19">
    <source>
        <dbReference type="EMBL" id="SIT11949.1"/>
    </source>
</evidence>
<keyword evidence="10" id="KW-0067">ATP-binding</keyword>
<evidence type="ECO:0000256" key="12">
    <source>
        <dbReference type="ARBA" id="ARBA00023012"/>
    </source>
</evidence>
<feature type="domain" description="Histidine kinase" evidence="15">
    <location>
        <begin position="285"/>
        <end position="506"/>
    </location>
</feature>
<dbReference type="RefSeq" id="WP_076401705.1">
    <property type="nucleotide sequence ID" value="NZ_FTOA01000007.1"/>
</dbReference>
<gene>
    <name evidence="19" type="ORF">SAMN05421779_107104</name>
</gene>
<dbReference type="InterPro" id="IPR004358">
    <property type="entry name" value="Sig_transdc_His_kin-like_C"/>
</dbReference>
<dbReference type="InterPro" id="IPR011006">
    <property type="entry name" value="CheY-like_superfamily"/>
</dbReference>
<dbReference type="Gene3D" id="3.30.565.10">
    <property type="entry name" value="Histidine kinase-like ATPase, C-terminal domain"/>
    <property type="match status" value="1"/>
</dbReference>
<dbReference type="GO" id="GO:0000155">
    <property type="term" value="F:phosphorelay sensor kinase activity"/>
    <property type="evidence" value="ECO:0007669"/>
    <property type="project" value="InterPro"/>
</dbReference>
<keyword evidence="12" id="KW-0902">Two-component regulatory system</keyword>
<dbReference type="GO" id="GO:0006355">
    <property type="term" value="P:regulation of DNA-templated transcription"/>
    <property type="evidence" value="ECO:0007669"/>
    <property type="project" value="InterPro"/>
</dbReference>
<dbReference type="PROSITE" id="PS50109">
    <property type="entry name" value="HIS_KIN"/>
    <property type="match status" value="1"/>
</dbReference>
<feature type="domain" description="PAS" evidence="17">
    <location>
        <begin position="6"/>
        <end position="43"/>
    </location>
</feature>
<comment type="subcellular location">
    <subcellularLocation>
        <location evidence="2">Cell membrane</location>
        <topology evidence="2">Multi-pass membrane protein</topology>
    </subcellularLocation>
</comment>
<evidence type="ECO:0000259" key="18">
    <source>
        <dbReference type="PROSITE" id="PS50113"/>
    </source>
</evidence>
<dbReference type="EMBL" id="FTOA01000007">
    <property type="protein sequence ID" value="SIT11949.1"/>
    <property type="molecule type" value="Genomic_DNA"/>
</dbReference>
<evidence type="ECO:0000256" key="3">
    <source>
        <dbReference type="ARBA" id="ARBA00012438"/>
    </source>
</evidence>
<feature type="domain" description="Response regulatory" evidence="16">
    <location>
        <begin position="536"/>
        <end position="650"/>
    </location>
</feature>
<dbReference type="PROSITE" id="PS50112">
    <property type="entry name" value="PAS"/>
    <property type="match status" value="2"/>
</dbReference>
<dbReference type="Gene3D" id="3.40.50.2300">
    <property type="match status" value="1"/>
</dbReference>
<evidence type="ECO:0000256" key="4">
    <source>
        <dbReference type="ARBA" id="ARBA00022475"/>
    </source>
</evidence>
<dbReference type="SMART" id="SM00387">
    <property type="entry name" value="HATPase_c"/>
    <property type="match status" value="1"/>
</dbReference>
<evidence type="ECO:0000256" key="1">
    <source>
        <dbReference type="ARBA" id="ARBA00000085"/>
    </source>
</evidence>
<evidence type="ECO:0000256" key="6">
    <source>
        <dbReference type="ARBA" id="ARBA00022679"/>
    </source>
</evidence>
<dbReference type="InterPro" id="IPR000014">
    <property type="entry name" value="PAS"/>
</dbReference>
<sequence>MANADSLVLTQDLFEAVAIGVFSVSLDGVILSANPAFATLLGYACPADLLVARINLFNDIHVFAGETRQVQQVLATGGMVPASEVRIRRNDGVLLWGRETLRPVMAADGRTVRVIAGTMEDITARKLHEEIAADIETKYRSIFQNSVEGIFQITPGGDFISANPALVRLFGFTDEQALVRSIHFTGCWTDEATRQAFVQALAEGQELQHFETAARRQDGRGIWIAVNVRTLRDATGQVLYHEGTIEDITVRKLTELELAAAHRQLQHAKDAADEAALVKSDFLALISHEIRTPLNGILGMTSHLLEEVHEQDHRDALETIHFSGDCLLSMINDVLDFSKLEAGALELEKLVFQPGRLAKGVVDLLHIRARERSVQLGLSMAPTVPEAMVGDPTRVRQVLLNLVGNAIKFTDHGSVTVSVACDLNPDATATLRIEVQDTGIGISAEVMPRLFQSFRQADPSITRRYGGTGLGLAICKRLVDLMQGRIGCSSEPGKGSLFWFEVPVAIAAGDSRSGPETGKERSKASRPLMTMTQSLTILVAEDNPINQKVVRAMLERRGHRVVMVGDGRAAVEAARTQVFDVVLMDMLMPDMDGLAATQAIRALGQTLPIIALTANVLQDERDRCLVAGMNAFLSKPISSAQLFETIEQLTLQASGQRDAKPVVVDVLDFQRLQTMVNELGMPLLQDIIRDYSREAREACQALCRPSITAAQAIPHAHDLKSTSGGLGLREVQDLAGRLETCALDNVWTQAEPWLARLPAALDRALLELRRALAESSGAGAIGW</sequence>
<dbReference type="AlphaFoldDB" id="A0A1N7PNK7"/>
<dbReference type="OrthoDB" id="9813151at2"/>
<keyword evidence="6" id="KW-0808">Transferase</keyword>
<dbReference type="SMART" id="SM00448">
    <property type="entry name" value="REC"/>
    <property type="match status" value="1"/>
</dbReference>
<dbReference type="InterPro" id="IPR003594">
    <property type="entry name" value="HATPase_dom"/>
</dbReference>
<keyword evidence="5 14" id="KW-0597">Phosphoprotein</keyword>
<dbReference type="CDD" id="cd00082">
    <property type="entry name" value="HisKA"/>
    <property type="match status" value="1"/>
</dbReference>
<dbReference type="Gene3D" id="1.20.120.160">
    <property type="entry name" value="HPT domain"/>
    <property type="match status" value="1"/>
</dbReference>
<evidence type="ECO:0000256" key="9">
    <source>
        <dbReference type="ARBA" id="ARBA00022777"/>
    </source>
</evidence>
<dbReference type="NCBIfam" id="TIGR00229">
    <property type="entry name" value="sensory_box"/>
    <property type="match status" value="2"/>
</dbReference>
<keyword evidence="4" id="KW-1003">Cell membrane</keyword>
<dbReference type="Gene3D" id="1.10.287.130">
    <property type="match status" value="1"/>
</dbReference>
<dbReference type="CDD" id="cd00130">
    <property type="entry name" value="PAS"/>
    <property type="match status" value="2"/>
</dbReference>
<dbReference type="InterPro" id="IPR036641">
    <property type="entry name" value="HPT_dom_sf"/>
</dbReference>
<name>A0A1N7PNK7_9PROT</name>
<dbReference type="PRINTS" id="PR00344">
    <property type="entry name" value="BCTRLSENSOR"/>
</dbReference>
<evidence type="ECO:0000256" key="10">
    <source>
        <dbReference type="ARBA" id="ARBA00022840"/>
    </source>
</evidence>
<dbReference type="CDD" id="cd17546">
    <property type="entry name" value="REC_hyHK_CKI1_RcsC-like"/>
    <property type="match status" value="1"/>
</dbReference>
<dbReference type="Pfam" id="PF00072">
    <property type="entry name" value="Response_reg"/>
    <property type="match status" value="1"/>
</dbReference>
<dbReference type="Pfam" id="PF00512">
    <property type="entry name" value="HisKA"/>
    <property type="match status" value="1"/>
</dbReference>
<dbReference type="InterPro" id="IPR035965">
    <property type="entry name" value="PAS-like_dom_sf"/>
</dbReference>
<dbReference type="SMART" id="SM00091">
    <property type="entry name" value="PAS"/>
    <property type="match status" value="2"/>
</dbReference>
<dbReference type="Pfam" id="PF13426">
    <property type="entry name" value="PAS_9"/>
    <property type="match status" value="1"/>
</dbReference>
<dbReference type="InterPro" id="IPR003661">
    <property type="entry name" value="HisK_dim/P_dom"/>
</dbReference>
<dbReference type="Pfam" id="PF00989">
    <property type="entry name" value="PAS"/>
    <property type="match status" value="1"/>
</dbReference>
<keyword evidence="8" id="KW-0547">Nucleotide-binding</keyword>
<dbReference type="GO" id="GO:0005524">
    <property type="term" value="F:ATP binding"/>
    <property type="evidence" value="ECO:0007669"/>
    <property type="project" value="UniProtKB-KW"/>
</dbReference>
<dbReference type="CDD" id="cd16922">
    <property type="entry name" value="HATPase_EvgS-ArcB-TorS-like"/>
    <property type="match status" value="1"/>
</dbReference>
<dbReference type="Pfam" id="PF01627">
    <property type="entry name" value="Hpt"/>
    <property type="match status" value="1"/>
</dbReference>
<feature type="domain" description="PAC" evidence="18">
    <location>
        <begin position="81"/>
        <end position="134"/>
    </location>
</feature>
<evidence type="ECO:0000259" key="17">
    <source>
        <dbReference type="PROSITE" id="PS50112"/>
    </source>
</evidence>
<dbReference type="SUPFAM" id="SSF47384">
    <property type="entry name" value="Homodimeric domain of signal transducing histidine kinase"/>
    <property type="match status" value="1"/>
</dbReference>
<evidence type="ECO:0000259" key="16">
    <source>
        <dbReference type="PROSITE" id="PS50110"/>
    </source>
</evidence>
<dbReference type="PROSITE" id="PS50110">
    <property type="entry name" value="RESPONSE_REGULATORY"/>
    <property type="match status" value="1"/>
</dbReference>
<evidence type="ECO:0000256" key="2">
    <source>
        <dbReference type="ARBA" id="ARBA00004651"/>
    </source>
</evidence>
<evidence type="ECO:0000259" key="15">
    <source>
        <dbReference type="PROSITE" id="PS50109"/>
    </source>
</evidence>
<keyword evidence="9" id="KW-0418">Kinase</keyword>
<evidence type="ECO:0000256" key="14">
    <source>
        <dbReference type="PROSITE-ProRule" id="PRU00169"/>
    </source>
</evidence>
<dbReference type="Gene3D" id="3.30.450.20">
    <property type="entry name" value="PAS domain"/>
    <property type="match status" value="2"/>
</dbReference>
<dbReference type="SMART" id="SM00086">
    <property type="entry name" value="PAC"/>
    <property type="match status" value="2"/>
</dbReference>
<proteinExistence type="predicted"/>
<dbReference type="InterPro" id="IPR036890">
    <property type="entry name" value="HATPase_C_sf"/>
</dbReference>
<dbReference type="InterPro" id="IPR001610">
    <property type="entry name" value="PAC"/>
</dbReference>
<keyword evidence="11" id="KW-1133">Transmembrane helix</keyword>
<dbReference type="InterPro" id="IPR013767">
    <property type="entry name" value="PAS_fold"/>
</dbReference>
<organism evidence="19 20">
    <name type="scientific">Insolitispirillum peregrinum</name>
    <dbReference type="NCBI Taxonomy" id="80876"/>
    <lineage>
        <taxon>Bacteria</taxon>
        <taxon>Pseudomonadati</taxon>
        <taxon>Pseudomonadota</taxon>
        <taxon>Alphaproteobacteria</taxon>
        <taxon>Rhodospirillales</taxon>
        <taxon>Novispirillaceae</taxon>
        <taxon>Insolitispirillum</taxon>
    </lineage>
</organism>
<dbReference type="InterPro" id="IPR005467">
    <property type="entry name" value="His_kinase_dom"/>
</dbReference>
<feature type="domain" description="PAC" evidence="18">
    <location>
        <begin position="208"/>
        <end position="260"/>
    </location>
</feature>
<dbReference type="InterPro" id="IPR008207">
    <property type="entry name" value="Sig_transdc_His_kin_Hpt_dom"/>
</dbReference>
<dbReference type="STRING" id="80876.SAMN05421779_107104"/>
<dbReference type="InterPro" id="IPR000700">
    <property type="entry name" value="PAS-assoc_C"/>
</dbReference>
<evidence type="ECO:0000256" key="5">
    <source>
        <dbReference type="ARBA" id="ARBA00022553"/>
    </source>
</evidence>
<dbReference type="SUPFAM" id="SSF55785">
    <property type="entry name" value="PYP-like sensor domain (PAS domain)"/>
    <property type="match status" value="2"/>
</dbReference>
<comment type="catalytic activity">
    <reaction evidence="1">
        <text>ATP + protein L-histidine = ADP + protein N-phospho-L-histidine.</text>
        <dbReference type="EC" id="2.7.13.3"/>
    </reaction>
</comment>
<evidence type="ECO:0000256" key="7">
    <source>
        <dbReference type="ARBA" id="ARBA00022692"/>
    </source>
</evidence>
<accession>A0A1N7PNK7</accession>
<keyword evidence="20" id="KW-1185">Reference proteome</keyword>
<dbReference type="FunFam" id="1.10.287.130:FF:000004">
    <property type="entry name" value="Ethylene receptor 1"/>
    <property type="match status" value="1"/>
</dbReference>
<keyword evidence="7" id="KW-0812">Transmembrane</keyword>
<evidence type="ECO:0000256" key="11">
    <source>
        <dbReference type="ARBA" id="ARBA00022989"/>
    </source>
</evidence>
<protein>
    <recommendedName>
        <fullName evidence="3">histidine kinase</fullName>
        <ecNumber evidence="3">2.7.13.3</ecNumber>
    </recommendedName>
</protein>
<dbReference type="InterPro" id="IPR036097">
    <property type="entry name" value="HisK_dim/P_sf"/>
</dbReference>
<dbReference type="EC" id="2.7.13.3" evidence="3"/>
<feature type="domain" description="PAS" evidence="17">
    <location>
        <begin position="135"/>
        <end position="181"/>
    </location>
</feature>
<dbReference type="PROSITE" id="PS50113">
    <property type="entry name" value="PAC"/>
    <property type="match status" value="2"/>
</dbReference>
<evidence type="ECO:0000313" key="20">
    <source>
        <dbReference type="Proteomes" id="UP000185678"/>
    </source>
</evidence>
<dbReference type="GO" id="GO:0005886">
    <property type="term" value="C:plasma membrane"/>
    <property type="evidence" value="ECO:0007669"/>
    <property type="project" value="UniProtKB-SubCell"/>
</dbReference>
<dbReference type="PANTHER" id="PTHR45339">
    <property type="entry name" value="HYBRID SIGNAL TRANSDUCTION HISTIDINE KINASE J"/>
    <property type="match status" value="1"/>
</dbReference>
<dbReference type="PANTHER" id="PTHR45339:SF1">
    <property type="entry name" value="HYBRID SIGNAL TRANSDUCTION HISTIDINE KINASE J"/>
    <property type="match status" value="1"/>
</dbReference>
<dbReference type="SMART" id="SM00388">
    <property type="entry name" value="HisKA"/>
    <property type="match status" value="1"/>
</dbReference>
<dbReference type="Pfam" id="PF02518">
    <property type="entry name" value="HATPase_c"/>
    <property type="match status" value="1"/>
</dbReference>
<feature type="modified residue" description="4-aspartylphosphate" evidence="14">
    <location>
        <position position="585"/>
    </location>
</feature>
<keyword evidence="13" id="KW-0472">Membrane</keyword>
<dbReference type="InterPro" id="IPR001789">
    <property type="entry name" value="Sig_transdc_resp-reg_receiver"/>
</dbReference>
<evidence type="ECO:0000256" key="13">
    <source>
        <dbReference type="ARBA" id="ARBA00023136"/>
    </source>
</evidence>
<evidence type="ECO:0000256" key="8">
    <source>
        <dbReference type="ARBA" id="ARBA00022741"/>
    </source>
</evidence>
<dbReference type="SUPFAM" id="SSF52172">
    <property type="entry name" value="CheY-like"/>
    <property type="match status" value="1"/>
</dbReference>
<dbReference type="Proteomes" id="UP000185678">
    <property type="component" value="Unassembled WGS sequence"/>
</dbReference>